<dbReference type="HOGENOM" id="CLU_421242_0_0_1"/>
<evidence type="ECO:0000313" key="2">
    <source>
        <dbReference type="EMBL" id="EED96081.1"/>
    </source>
</evidence>
<protein>
    <submittedName>
        <fullName evidence="2">Uncharacterized protein</fullName>
    </submittedName>
</protein>
<dbReference type="AlphaFoldDB" id="B8BS80"/>
<name>B8BS80_THAPS</name>
<organism evidence="2 3">
    <name type="scientific">Thalassiosira pseudonana</name>
    <name type="common">Marine diatom</name>
    <name type="synonym">Cyclotella nana</name>
    <dbReference type="NCBI Taxonomy" id="35128"/>
    <lineage>
        <taxon>Eukaryota</taxon>
        <taxon>Sar</taxon>
        <taxon>Stramenopiles</taxon>
        <taxon>Ochrophyta</taxon>
        <taxon>Bacillariophyta</taxon>
        <taxon>Coscinodiscophyceae</taxon>
        <taxon>Thalassiosirophycidae</taxon>
        <taxon>Thalassiosirales</taxon>
        <taxon>Thalassiosiraceae</taxon>
        <taxon>Thalassiosira</taxon>
    </lineage>
</organism>
<keyword evidence="3" id="KW-1185">Reference proteome</keyword>
<feature type="compositionally biased region" description="Low complexity" evidence="1">
    <location>
        <begin position="40"/>
        <end position="67"/>
    </location>
</feature>
<sequence length="651" mass="70118">MVVSAEKARQKAEARRLRILAKANERLDVVNGLAPAAELAESPMGTTATTTSSPSNNNSVAAEASTVEARSPTENDNANNDEGEAGGESSKGSRRMAAMRRRRYQKKAAEAKEEDESAAAAAGGGDAGDASAFESVKSEEEPKKDEEATTSTKDDTPTTTTTVNDEEPPNLETVPSTTSTSSNIPPDEKKEDDDSSNNPKKYMGVARMRRKILKEQKAQRLKDISDSEAIGGGHHTDISMERELVAEMATMGVTASMVREGSTRVIDAVDSTSASLGGSFPGIKKGKKRWYSAFVPPMHLMPRLVTVVLLFVAGFHMGLEPHRGDVRGSGLDGSIAPRIQFVETSLTKPWQYGMGGKVAYMVGMKPSSPPSAMPTSFPVEAASFCTADGKAECVASGQQGNVDDDDDDEHVKEDGKAEKIRIYSMEDEFDSNRANFRPRGVDHDDAASEFDDPAFTAATSKQSNIDPLFQVDLDELSENAQLPFPISYMARLAIGFHRAWVYYLWTLPLSTFRSVLSLPKTLMSGWIRYPPVVLILSLLVRLVNKVILGNGKASLSNEEDGTSGKSKGNSFDILGKIQDTAKNYVGDKFPWAVLVFGTLRDVVKVDMYVVLCGLLVGLVYPLNANSGVWTSWLGGEGSAFGQGKILGGGEL</sequence>
<dbReference type="eggNOG" id="ENOG502SUXA">
    <property type="taxonomic scope" value="Eukaryota"/>
</dbReference>
<feature type="compositionally biased region" description="Basic and acidic residues" evidence="1">
    <location>
        <begin position="136"/>
        <end position="156"/>
    </location>
</feature>
<dbReference type="OMA" id="RIYSMED"/>
<gene>
    <name evidence="2" type="ORF">THAPSDRAFT_21044</name>
</gene>
<evidence type="ECO:0000256" key="1">
    <source>
        <dbReference type="SAM" id="MobiDB-lite"/>
    </source>
</evidence>
<dbReference type="KEGG" id="tps:THAPSDRAFT_21044"/>
<feature type="compositionally biased region" description="Basic residues" evidence="1">
    <location>
        <begin position="92"/>
        <end position="106"/>
    </location>
</feature>
<dbReference type="EMBL" id="CM000638">
    <property type="protein sequence ID" value="EED96081.1"/>
    <property type="molecule type" value="Genomic_DNA"/>
</dbReference>
<dbReference type="PaxDb" id="35128-Thaps21044"/>
<dbReference type="GeneID" id="7445257"/>
<feature type="region of interest" description="Disordered" evidence="1">
    <location>
        <begin position="37"/>
        <end position="207"/>
    </location>
</feature>
<reference evidence="2 3" key="2">
    <citation type="journal article" date="2008" name="Nature">
        <title>The Phaeodactylum genome reveals the evolutionary history of diatom genomes.</title>
        <authorList>
            <person name="Bowler C."/>
            <person name="Allen A.E."/>
            <person name="Badger J.H."/>
            <person name="Grimwood J."/>
            <person name="Jabbari K."/>
            <person name="Kuo A."/>
            <person name="Maheswari U."/>
            <person name="Martens C."/>
            <person name="Maumus F."/>
            <person name="Otillar R.P."/>
            <person name="Rayko E."/>
            <person name="Salamov A."/>
            <person name="Vandepoele K."/>
            <person name="Beszteri B."/>
            <person name="Gruber A."/>
            <person name="Heijde M."/>
            <person name="Katinka M."/>
            <person name="Mock T."/>
            <person name="Valentin K."/>
            <person name="Verret F."/>
            <person name="Berges J.A."/>
            <person name="Brownlee C."/>
            <person name="Cadoret J.P."/>
            <person name="Chiovitti A."/>
            <person name="Choi C.J."/>
            <person name="Coesel S."/>
            <person name="De Martino A."/>
            <person name="Detter J.C."/>
            <person name="Durkin C."/>
            <person name="Falciatore A."/>
            <person name="Fournet J."/>
            <person name="Haruta M."/>
            <person name="Huysman M.J."/>
            <person name="Jenkins B.D."/>
            <person name="Jiroutova K."/>
            <person name="Jorgensen R.E."/>
            <person name="Joubert Y."/>
            <person name="Kaplan A."/>
            <person name="Kroger N."/>
            <person name="Kroth P.G."/>
            <person name="La Roche J."/>
            <person name="Lindquist E."/>
            <person name="Lommer M."/>
            <person name="Martin-Jezequel V."/>
            <person name="Lopez P.J."/>
            <person name="Lucas S."/>
            <person name="Mangogna M."/>
            <person name="McGinnis K."/>
            <person name="Medlin L.K."/>
            <person name="Montsant A."/>
            <person name="Oudot-Le Secq M.P."/>
            <person name="Napoli C."/>
            <person name="Obornik M."/>
            <person name="Parker M.S."/>
            <person name="Petit J.L."/>
            <person name="Porcel B.M."/>
            <person name="Poulsen N."/>
            <person name="Robison M."/>
            <person name="Rychlewski L."/>
            <person name="Rynearson T.A."/>
            <person name="Schmutz J."/>
            <person name="Shapiro H."/>
            <person name="Siaut M."/>
            <person name="Stanley M."/>
            <person name="Sussman M.R."/>
            <person name="Taylor A.R."/>
            <person name="Vardi A."/>
            <person name="von Dassow P."/>
            <person name="Vyverman W."/>
            <person name="Willis A."/>
            <person name="Wyrwicz L.S."/>
            <person name="Rokhsar D.S."/>
            <person name="Weissenbach J."/>
            <person name="Armbrust E.V."/>
            <person name="Green B.R."/>
            <person name="Van de Peer Y."/>
            <person name="Grigoriev I.V."/>
        </authorList>
    </citation>
    <scope>NUCLEOTIDE SEQUENCE [LARGE SCALE GENOMIC DNA]</scope>
    <source>
        <strain evidence="2 3">CCMP1335</strain>
    </source>
</reference>
<dbReference type="InParanoid" id="B8BS80"/>
<evidence type="ECO:0000313" key="3">
    <source>
        <dbReference type="Proteomes" id="UP000001449"/>
    </source>
</evidence>
<accession>B8BS80</accession>
<dbReference type="RefSeq" id="XP_002286440.1">
    <property type="nucleotide sequence ID" value="XM_002286404.1"/>
</dbReference>
<reference evidence="2 3" key="1">
    <citation type="journal article" date="2004" name="Science">
        <title>The genome of the diatom Thalassiosira pseudonana: ecology, evolution, and metabolism.</title>
        <authorList>
            <person name="Armbrust E.V."/>
            <person name="Berges J.A."/>
            <person name="Bowler C."/>
            <person name="Green B.R."/>
            <person name="Martinez D."/>
            <person name="Putnam N.H."/>
            <person name="Zhou S."/>
            <person name="Allen A.E."/>
            <person name="Apt K.E."/>
            <person name="Bechner M."/>
            <person name="Brzezinski M.A."/>
            <person name="Chaal B.K."/>
            <person name="Chiovitti A."/>
            <person name="Davis A.K."/>
            <person name="Demarest M.S."/>
            <person name="Detter J.C."/>
            <person name="Glavina T."/>
            <person name="Goodstein D."/>
            <person name="Hadi M.Z."/>
            <person name="Hellsten U."/>
            <person name="Hildebrand M."/>
            <person name="Jenkins B.D."/>
            <person name="Jurka J."/>
            <person name="Kapitonov V.V."/>
            <person name="Kroger N."/>
            <person name="Lau W.W."/>
            <person name="Lane T.W."/>
            <person name="Larimer F.W."/>
            <person name="Lippmeier J.C."/>
            <person name="Lucas S."/>
            <person name="Medina M."/>
            <person name="Montsant A."/>
            <person name="Obornik M."/>
            <person name="Parker M.S."/>
            <person name="Palenik B."/>
            <person name="Pazour G.J."/>
            <person name="Richardson P.M."/>
            <person name="Rynearson T.A."/>
            <person name="Saito M.A."/>
            <person name="Schwartz D.C."/>
            <person name="Thamatrakoln K."/>
            <person name="Valentin K."/>
            <person name="Vardi A."/>
            <person name="Wilkerson F.P."/>
            <person name="Rokhsar D.S."/>
        </authorList>
    </citation>
    <scope>NUCLEOTIDE SEQUENCE [LARGE SCALE GENOMIC DNA]</scope>
    <source>
        <strain evidence="2 3">CCMP1335</strain>
    </source>
</reference>
<dbReference type="Proteomes" id="UP000001449">
    <property type="component" value="Chromosome 1"/>
</dbReference>
<proteinExistence type="predicted"/>